<feature type="chain" id="PRO_5008008711" evidence="2">
    <location>
        <begin position="37"/>
        <end position="165"/>
    </location>
</feature>
<dbReference type="AlphaFoldDB" id="A0A173LJD4"/>
<protein>
    <submittedName>
        <fullName evidence="3">Uncharacterized protein</fullName>
    </submittedName>
</protein>
<feature type="signal peptide" evidence="2">
    <location>
        <begin position="1"/>
        <end position="36"/>
    </location>
</feature>
<feature type="region of interest" description="Disordered" evidence="1">
    <location>
        <begin position="143"/>
        <end position="165"/>
    </location>
</feature>
<dbReference type="STRING" id="499555.BJL86_0585"/>
<proteinExistence type="predicted"/>
<reference evidence="3 4" key="1">
    <citation type="submission" date="2016-06" db="EMBL/GenBank/DDBJ databases">
        <title>Complete genome sequence of a saline-alkali tolerant type strain Dietzia timorensis ID05-A0528T.</title>
        <authorList>
            <person name="Wu X."/>
        </authorList>
    </citation>
    <scope>NUCLEOTIDE SEQUENCE [LARGE SCALE GENOMIC DNA]</scope>
    <source>
        <strain evidence="3 4">ID05-A0528</strain>
    </source>
</reference>
<keyword evidence="2" id="KW-0732">Signal</keyword>
<evidence type="ECO:0000256" key="1">
    <source>
        <dbReference type="SAM" id="MobiDB-lite"/>
    </source>
</evidence>
<feature type="region of interest" description="Disordered" evidence="1">
    <location>
        <begin position="52"/>
        <end position="80"/>
    </location>
</feature>
<dbReference type="Proteomes" id="UP000186104">
    <property type="component" value="Chromosome"/>
</dbReference>
<keyword evidence="4" id="KW-1185">Reference proteome</keyword>
<name>A0A173LJD4_9ACTN</name>
<dbReference type="EMBL" id="CP015961">
    <property type="protein sequence ID" value="ANI91387.1"/>
    <property type="molecule type" value="Genomic_DNA"/>
</dbReference>
<accession>A0A173LJD4</accession>
<sequence length="165" mass="17097">MSRIQTRALSRRARIGGCAAALAVAGSALLAPAATAQTGSFDLGSVGSIDSLSAGSPVDEWPEPPNPDDPTGGVDRDDLLTPESPEFWNVGLAADRIISPFGLSTRVVCTSFHGVTLDCWQADREGTPHKLVKLPYNFPSHAGETSPGGGPGTFVYADASAWSDS</sequence>
<dbReference type="KEGG" id="dtm:BJL86_0585"/>
<evidence type="ECO:0000313" key="4">
    <source>
        <dbReference type="Proteomes" id="UP000186104"/>
    </source>
</evidence>
<dbReference type="OrthoDB" id="4554588at2"/>
<evidence type="ECO:0000256" key="2">
    <source>
        <dbReference type="SAM" id="SignalP"/>
    </source>
</evidence>
<dbReference type="RefSeq" id="WP_156515383.1">
    <property type="nucleotide sequence ID" value="NZ_CP015961.1"/>
</dbReference>
<evidence type="ECO:0000313" key="3">
    <source>
        <dbReference type="EMBL" id="ANI91387.1"/>
    </source>
</evidence>
<dbReference type="PROSITE" id="PS51318">
    <property type="entry name" value="TAT"/>
    <property type="match status" value="1"/>
</dbReference>
<dbReference type="InterPro" id="IPR006311">
    <property type="entry name" value="TAT_signal"/>
</dbReference>
<organism evidence="3 4">
    <name type="scientific">Dietzia timorensis</name>
    <dbReference type="NCBI Taxonomy" id="499555"/>
    <lineage>
        <taxon>Bacteria</taxon>
        <taxon>Bacillati</taxon>
        <taxon>Actinomycetota</taxon>
        <taxon>Actinomycetes</taxon>
        <taxon>Mycobacteriales</taxon>
        <taxon>Dietziaceae</taxon>
        <taxon>Dietzia</taxon>
    </lineage>
</organism>
<gene>
    <name evidence="3" type="ORF">BJL86_0585</name>
</gene>